<accession>A0A177AUD8</accession>
<proteinExistence type="predicted"/>
<protein>
    <submittedName>
        <fullName evidence="1">Uncharacterized protein</fullName>
    </submittedName>
</protein>
<reference evidence="1 2" key="1">
    <citation type="submission" date="2016-04" db="EMBL/GenBank/DDBJ databases">
        <title>The genome of Intoshia linei affirms orthonectids as highly simplified spiralians.</title>
        <authorList>
            <person name="Mikhailov K.V."/>
            <person name="Slusarev G.S."/>
            <person name="Nikitin M.A."/>
            <person name="Logacheva M.D."/>
            <person name="Penin A."/>
            <person name="Aleoshin V."/>
            <person name="Panchin Y.V."/>
        </authorList>
    </citation>
    <scope>NUCLEOTIDE SEQUENCE [LARGE SCALE GENOMIC DNA]</scope>
    <source>
        <strain evidence="1">Intl2013</strain>
        <tissue evidence="1">Whole animal</tissue>
    </source>
</reference>
<comment type="caution">
    <text evidence="1">The sequence shown here is derived from an EMBL/GenBank/DDBJ whole genome shotgun (WGS) entry which is preliminary data.</text>
</comment>
<name>A0A177AUD8_9BILA</name>
<gene>
    <name evidence="1" type="ORF">A3Q56_06689</name>
</gene>
<organism evidence="1 2">
    <name type="scientific">Intoshia linei</name>
    <dbReference type="NCBI Taxonomy" id="1819745"/>
    <lineage>
        <taxon>Eukaryota</taxon>
        <taxon>Metazoa</taxon>
        <taxon>Spiralia</taxon>
        <taxon>Lophotrochozoa</taxon>
        <taxon>Mesozoa</taxon>
        <taxon>Orthonectida</taxon>
        <taxon>Rhopaluridae</taxon>
        <taxon>Intoshia</taxon>
    </lineage>
</organism>
<dbReference type="Proteomes" id="UP000078046">
    <property type="component" value="Unassembled WGS sequence"/>
</dbReference>
<dbReference type="AlphaFoldDB" id="A0A177AUD8"/>
<keyword evidence="2" id="KW-1185">Reference proteome</keyword>
<sequence>MFNELKPYIILSRTIGYTNKMDSFILYLTWLRTGISNESLIYNAIQRMRLPLYLYWDDTCWKSRMIHIKLEDCDSDPYIIINRFDIHSSISSIWYSDHKKYWDYKNHMYMTTKLLKICYKSYVNYLKKTPTEMQSFSGDDNDRYSLRFSQLPARQLYDGKFKSVRTMLQNNGTLILYPHRDVQTQSINKIAYVVDPEKFAGLRSAISAADHTTPMSSNTIEAYIISNVSRVNNSKKQERTTKRYVILKKRNILLLQPYHKSIALAF</sequence>
<dbReference type="EMBL" id="LWCA01001220">
    <property type="protein sequence ID" value="OAF65609.1"/>
    <property type="molecule type" value="Genomic_DNA"/>
</dbReference>
<evidence type="ECO:0000313" key="1">
    <source>
        <dbReference type="EMBL" id="OAF65609.1"/>
    </source>
</evidence>
<evidence type="ECO:0000313" key="2">
    <source>
        <dbReference type="Proteomes" id="UP000078046"/>
    </source>
</evidence>